<dbReference type="GO" id="GO:0005576">
    <property type="term" value="C:extracellular region"/>
    <property type="evidence" value="ECO:0007669"/>
    <property type="project" value="UniProtKB-SubCell"/>
</dbReference>
<proteinExistence type="inferred from homology"/>
<feature type="domain" description="Ribonuclease A-domain" evidence="15">
    <location>
        <begin position="26"/>
        <end position="152"/>
    </location>
</feature>
<organism evidence="16 17">
    <name type="scientific">Myotis davidii</name>
    <name type="common">David's myotis</name>
    <dbReference type="NCBI Taxonomy" id="225400"/>
    <lineage>
        <taxon>Eukaryota</taxon>
        <taxon>Metazoa</taxon>
        <taxon>Chordata</taxon>
        <taxon>Craniata</taxon>
        <taxon>Vertebrata</taxon>
        <taxon>Euteleostomi</taxon>
        <taxon>Mammalia</taxon>
        <taxon>Eutheria</taxon>
        <taxon>Laurasiatheria</taxon>
        <taxon>Chiroptera</taxon>
        <taxon>Yangochiroptera</taxon>
        <taxon>Vespertilionidae</taxon>
        <taxon>Myotis</taxon>
    </lineage>
</organism>
<gene>
    <name evidence="16" type="ORF">MDA_GLEAN10000130</name>
</gene>
<evidence type="ECO:0000256" key="4">
    <source>
        <dbReference type="ARBA" id="ARBA00022529"/>
    </source>
</evidence>
<dbReference type="Pfam" id="PF00074">
    <property type="entry name" value="RnaseA"/>
    <property type="match status" value="1"/>
</dbReference>
<name>L5LPB6_MYODS</name>
<evidence type="ECO:0000256" key="2">
    <source>
        <dbReference type="ARBA" id="ARBA00005600"/>
    </source>
</evidence>
<dbReference type="PRINTS" id="PR00794">
    <property type="entry name" value="RIBONUCLEASE"/>
</dbReference>
<dbReference type="Proteomes" id="UP000010556">
    <property type="component" value="Unassembled WGS sequence"/>
</dbReference>
<feature type="non-terminal residue" evidence="16">
    <location>
        <position position="1"/>
    </location>
</feature>
<dbReference type="AlphaFoldDB" id="L5LPB6"/>
<dbReference type="InterPro" id="IPR001427">
    <property type="entry name" value="RNaseA"/>
</dbReference>
<evidence type="ECO:0000256" key="9">
    <source>
        <dbReference type="ARBA" id="ARBA00023022"/>
    </source>
</evidence>
<dbReference type="GO" id="GO:0004540">
    <property type="term" value="F:RNA nuclease activity"/>
    <property type="evidence" value="ECO:0007669"/>
    <property type="project" value="TreeGrafter"/>
</dbReference>
<protein>
    <recommendedName>
        <fullName evidence="12">Ribonuclease 4</fullName>
    </recommendedName>
</protein>
<evidence type="ECO:0000313" key="16">
    <source>
        <dbReference type="EMBL" id="ELK28284.1"/>
    </source>
</evidence>
<reference evidence="17" key="1">
    <citation type="journal article" date="2013" name="Science">
        <title>Comparative analysis of bat genomes provides insight into the evolution of flight and immunity.</title>
        <authorList>
            <person name="Zhang G."/>
            <person name="Cowled C."/>
            <person name="Shi Z."/>
            <person name="Huang Z."/>
            <person name="Bishop-Lilly K.A."/>
            <person name="Fang X."/>
            <person name="Wynne J.W."/>
            <person name="Xiong Z."/>
            <person name="Baker M.L."/>
            <person name="Zhao W."/>
            <person name="Tachedjian M."/>
            <person name="Zhu Y."/>
            <person name="Zhou P."/>
            <person name="Jiang X."/>
            <person name="Ng J."/>
            <person name="Yang L."/>
            <person name="Wu L."/>
            <person name="Xiao J."/>
            <person name="Feng Y."/>
            <person name="Chen Y."/>
            <person name="Sun X."/>
            <person name="Zhang Y."/>
            <person name="Marsh G.A."/>
            <person name="Crameri G."/>
            <person name="Broder C.C."/>
            <person name="Frey K.G."/>
            <person name="Wang L.F."/>
            <person name="Wang J."/>
        </authorList>
    </citation>
    <scope>NUCLEOTIDE SEQUENCE [LARGE SCALE GENOMIC DNA]</scope>
</reference>
<keyword evidence="10" id="KW-1015">Disulfide bond</keyword>
<evidence type="ECO:0000313" key="17">
    <source>
        <dbReference type="Proteomes" id="UP000010556"/>
    </source>
</evidence>
<dbReference type="SUPFAM" id="SSF54076">
    <property type="entry name" value="RNase A-like"/>
    <property type="match status" value="1"/>
</dbReference>
<accession>L5LPB6</accession>
<dbReference type="PANTHER" id="PTHR11437:SF53">
    <property type="entry name" value="RIBONUCLEASE 4"/>
    <property type="match status" value="1"/>
</dbReference>
<keyword evidence="5 14" id="KW-0540">Nuclease</keyword>
<keyword evidence="17" id="KW-1185">Reference proteome</keyword>
<keyword evidence="8 14" id="KW-0378">Hydrolase</keyword>
<dbReference type="GO" id="GO:0003676">
    <property type="term" value="F:nucleic acid binding"/>
    <property type="evidence" value="ECO:0007669"/>
    <property type="project" value="InterPro"/>
</dbReference>
<dbReference type="SMART" id="SM00092">
    <property type="entry name" value="RNAse_Pc"/>
    <property type="match status" value="1"/>
</dbReference>
<keyword evidence="11" id="KW-0873">Pyrrolidone carboxylic acid</keyword>
<comment type="subcellular location">
    <subcellularLocation>
        <location evidence="1">Secreted</location>
    </subcellularLocation>
</comment>
<evidence type="ECO:0000256" key="12">
    <source>
        <dbReference type="ARBA" id="ARBA00040186"/>
    </source>
</evidence>
<dbReference type="GO" id="GO:0050830">
    <property type="term" value="P:defense response to Gram-positive bacterium"/>
    <property type="evidence" value="ECO:0007669"/>
    <property type="project" value="TreeGrafter"/>
</dbReference>
<feature type="chain" id="PRO_5007750688" description="Ribonuclease 4" evidence="14">
    <location>
        <begin position="22"/>
        <end position="152"/>
    </location>
</feature>
<dbReference type="Gene3D" id="3.10.130.10">
    <property type="entry name" value="Ribonuclease A-like domain"/>
    <property type="match status" value="1"/>
</dbReference>
<evidence type="ECO:0000256" key="7">
    <source>
        <dbReference type="ARBA" id="ARBA00022759"/>
    </source>
</evidence>
<evidence type="ECO:0000256" key="3">
    <source>
        <dbReference type="ARBA" id="ARBA00022525"/>
    </source>
</evidence>
<evidence type="ECO:0000256" key="5">
    <source>
        <dbReference type="ARBA" id="ARBA00022722"/>
    </source>
</evidence>
<dbReference type="EMBL" id="KB109328">
    <property type="protein sequence ID" value="ELK28284.1"/>
    <property type="molecule type" value="Genomic_DNA"/>
</dbReference>
<dbReference type="FunFam" id="3.10.130.10:FF:000001">
    <property type="entry name" value="Ribonuclease pancreatic"/>
    <property type="match status" value="1"/>
</dbReference>
<dbReference type="InterPro" id="IPR036816">
    <property type="entry name" value="RNaseA-like_dom_sf"/>
</dbReference>
<evidence type="ECO:0000256" key="6">
    <source>
        <dbReference type="ARBA" id="ARBA00022729"/>
    </source>
</evidence>
<keyword evidence="6 14" id="KW-0732">Signal</keyword>
<comment type="similarity">
    <text evidence="2 14">Belongs to the pancreatic ribonuclease family.</text>
</comment>
<feature type="signal peptide" evidence="14">
    <location>
        <begin position="1"/>
        <end position="21"/>
    </location>
</feature>
<evidence type="ECO:0000256" key="13">
    <source>
        <dbReference type="ARBA" id="ARBA00045536"/>
    </source>
</evidence>
<evidence type="ECO:0000256" key="8">
    <source>
        <dbReference type="ARBA" id="ARBA00022801"/>
    </source>
</evidence>
<keyword evidence="3" id="KW-0964">Secreted</keyword>
<keyword evidence="7 14" id="KW-0255">Endonuclease</keyword>
<dbReference type="PANTHER" id="PTHR11437">
    <property type="entry name" value="RIBONUCLEASE"/>
    <property type="match status" value="1"/>
</dbReference>
<dbReference type="InterPro" id="IPR023412">
    <property type="entry name" value="RNaseA_domain"/>
</dbReference>
<keyword evidence="9" id="KW-0044">Antibiotic</keyword>
<dbReference type="GO" id="GO:0004519">
    <property type="term" value="F:endonuclease activity"/>
    <property type="evidence" value="ECO:0007669"/>
    <property type="project" value="UniProtKB-KW"/>
</dbReference>
<evidence type="ECO:0000256" key="1">
    <source>
        <dbReference type="ARBA" id="ARBA00004613"/>
    </source>
</evidence>
<evidence type="ECO:0000259" key="15">
    <source>
        <dbReference type="SMART" id="SM00092"/>
    </source>
</evidence>
<dbReference type="GO" id="GO:0016787">
    <property type="term" value="F:hydrolase activity"/>
    <property type="evidence" value="ECO:0007669"/>
    <property type="project" value="UniProtKB-KW"/>
</dbReference>
<comment type="function">
    <text evidence="13">Cleaves preferentially after uridine bases. Has antimicrobial activity against uropathogenic E.coli (UPEC). Probably contributes to urinary tract sterility.</text>
</comment>
<dbReference type="CDD" id="cd06265">
    <property type="entry name" value="RNase_A_canonical"/>
    <property type="match status" value="1"/>
</dbReference>
<dbReference type="PROSITE" id="PS00127">
    <property type="entry name" value="RNASE_PANCREATIC"/>
    <property type="match status" value="1"/>
</dbReference>
<keyword evidence="4" id="KW-0929">Antimicrobial</keyword>
<evidence type="ECO:0000256" key="10">
    <source>
        <dbReference type="ARBA" id="ARBA00023157"/>
    </source>
</evidence>
<evidence type="ECO:0000256" key="11">
    <source>
        <dbReference type="ARBA" id="ARBA00023283"/>
    </source>
</evidence>
<sequence length="152" mass="17114">LQKTLSLLLLSLLILLGLGLVQPPYGETMYERFQRQHVDSKQRGVTSLYCNTMMQTRGMTRPRCKQFNTFIHADIGAFNNICRTPNIRCKNGRMNCHAGALRVTVCSLTGGSPPNECKYQATQNCRYECRGSFRHVIIACEANPLVPVQFDG</sequence>
<dbReference type="InterPro" id="IPR023411">
    <property type="entry name" value="RNaseA_AS"/>
</dbReference>
<evidence type="ECO:0000256" key="14">
    <source>
        <dbReference type="RuleBase" id="RU000651"/>
    </source>
</evidence>